<comment type="caution">
    <text evidence="2">The sequence shown here is derived from an EMBL/GenBank/DDBJ whole genome shotgun (WGS) entry which is preliminary data.</text>
</comment>
<accession>A0AA38IWI4</accession>
<feature type="domain" description="CRAL-TRIO" evidence="1">
    <location>
        <begin position="92"/>
        <end position="257"/>
    </location>
</feature>
<dbReference type="SMART" id="SM00516">
    <property type="entry name" value="SEC14"/>
    <property type="match status" value="1"/>
</dbReference>
<dbReference type="PANTHER" id="PTHR10174:SF222">
    <property type="entry name" value="GH10083P-RELATED"/>
    <property type="match status" value="1"/>
</dbReference>
<evidence type="ECO:0000259" key="1">
    <source>
        <dbReference type="PROSITE" id="PS50191"/>
    </source>
</evidence>
<evidence type="ECO:0000313" key="2">
    <source>
        <dbReference type="EMBL" id="KAJ3661392.1"/>
    </source>
</evidence>
<evidence type="ECO:0000313" key="3">
    <source>
        <dbReference type="Proteomes" id="UP001168821"/>
    </source>
</evidence>
<dbReference type="InterPro" id="IPR001251">
    <property type="entry name" value="CRAL-TRIO_dom"/>
</dbReference>
<keyword evidence="3" id="KW-1185">Reference proteome</keyword>
<dbReference type="Pfam" id="PF00650">
    <property type="entry name" value="CRAL_TRIO"/>
    <property type="match status" value="1"/>
</dbReference>
<organism evidence="2 3">
    <name type="scientific">Zophobas morio</name>
    <dbReference type="NCBI Taxonomy" id="2755281"/>
    <lineage>
        <taxon>Eukaryota</taxon>
        <taxon>Metazoa</taxon>
        <taxon>Ecdysozoa</taxon>
        <taxon>Arthropoda</taxon>
        <taxon>Hexapoda</taxon>
        <taxon>Insecta</taxon>
        <taxon>Pterygota</taxon>
        <taxon>Neoptera</taxon>
        <taxon>Endopterygota</taxon>
        <taxon>Coleoptera</taxon>
        <taxon>Polyphaga</taxon>
        <taxon>Cucujiformia</taxon>
        <taxon>Tenebrionidae</taxon>
        <taxon>Zophobas</taxon>
    </lineage>
</organism>
<sequence>MGSTDLLEVDEDVLGLVVKLLNYSSMDSFNEDVRKIKKWIKKQPHLPEVMADKKIENFLILNKGSVEKSKEKIENYYAVRSQLPEVFDKIHPKLSYMENVKASVFYVPLPKLTKEHYRVCFYKTRDIHLAENVEMINFVRLVVNIQEIRMIEDVTYGDMFVFDGKDVTLRFMLKATPMILYKMLTVIYKQVFSNRLKAVYIINAPPYTEKLIDILKSILIPKLMERIHICENSDILFEKIGKEVLPVDYGGEEKSLKELQEMLYQKFNDSEDYFTQLDTLRINDDLKPQKLKNDEMFGLSGNFKKLEID</sequence>
<dbReference type="PROSITE" id="PS50191">
    <property type="entry name" value="CRAL_TRIO"/>
    <property type="match status" value="1"/>
</dbReference>
<dbReference type="GO" id="GO:0016020">
    <property type="term" value="C:membrane"/>
    <property type="evidence" value="ECO:0007669"/>
    <property type="project" value="TreeGrafter"/>
</dbReference>
<name>A0AA38IWI4_9CUCU</name>
<dbReference type="SUPFAM" id="SSF52087">
    <property type="entry name" value="CRAL/TRIO domain"/>
    <property type="match status" value="1"/>
</dbReference>
<dbReference type="InterPro" id="IPR036273">
    <property type="entry name" value="CRAL/TRIO_N_dom_sf"/>
</dbReference>
<dbReference type="EMBL" id="JALNTZ010000002">
    <property type="protein sequence ID" value="KAJ3661392.1"/>
    <property type="molecule type" value="Genomic_DNA"/>
</dbReference>
<gene>
    <name evidence="2" type="ORF">Zmor_005788</name>
</gene>
<proteinExistence type="predicted"/>
<dbReference type="PANTHER" id="PTHR10174">
    <property type="entry name" value="ALPHA-TOCOPHEROL TRANSFER PROTEIN-RELATED"/>
    <property type="match status" value="1"/>
</dbReference>
<dbReference type="SUPFAM" id="SSF46938">
    <property type="entry name" value="CRAL/TRIO N-terminal domain"/>
    <property type="match status" value="1"/>
</dbReference>
<dbReference type="GO" id="GO:1902936">
    <property type="term" value="F:phosphatidylinositol bisphosphate binding"/>
    <property type="evidence" value="ECO:0007669"/>
    <property type="project" value="TreeGrafter"/>
</dbReference>
<dbReference type="InterPro" id="IPR036865">
    <property type="entry name" value="CRAL-TRIO_dom_sf"/>
</dbReference>
<dbReference type="CDD" id="cd00170">
    <property type="entry name" value="SEC14"/>
    <property type="match status" value="1"/>
</dbReference>
<dbReference type="Gene3D" id="3.40.525.10">
    <property type="entry name" value="CRAL-TRIO lipid binding domain"/>
    <property type="match status" value="1"/>
</dbReference>
<protein>
    <recommendedName>
        <fullName evidence="1">CRAL-TRIO domain-containing protein</fullName>
    </recommendedName>
</protein>
<reference evidence="2" key="1">
    <citation type="journal article" date="2023" name="G3 (Bethesda)">
        <title>Whole genome assemblies of Zophobas morio and Tenebrio molitor.</title>
        <authorList>
            <person name="Kaur S."/>
            <person name="Stinson S.A."/>
            <person name="diCenzo G.C."/>
        </authorList>
    </citation>
    <scope>NUCLEOTIDE SEQUENCE</scope>
    <source>
        <strain evidence="2">QUZm001</strain>
    </source>
</reference>
<dbReference type="Proteomes" id="UP001168821">
    <property type="component" value="Unassembled WGS sequence"/>
</dbReference>
<dbReference type="AlphaFoldDB" id="A0AA38IWI4"/>